<organism evidence="3 4">
    <name type="scientific">Streptomyces chengmaiensis</name>
    <dbReference type="NCBI Taxonomy" id="3040919"/>
    <lineage>
        <taxon>Bacteria</taxon>
        <taxon>Bacillati</taxon>
        <taxon>Actinomycetota</taxon>
        <taxon>Actinomycetes</taxon>
        <taxon>Kitasatosporales</taxon>
        <taxon>Streptomycetaceae</taxon>
        <taxon>Streptomyces</taxon>
    </lineage>
</organism>
<keyword evidence="1" id="KW-1133">Transmembrane helix</keyword>
<reference evidence="3 4" key="1">
    <citation type="submission" date="2023-04" db="EMBL/GenBank/DDBJ databases">
        <title>Streptomyces chengmaiensis sp. nov. isolated from the stem of mangrove plant in Hainan.</title>
        <authorList>
            <person name="Huang X."/>
            <person name="Zhou S."/>
            <person name="Chu X."/>
            <person name="Xie Y."/>
            <person name="Lin Y."/>
        </authorList>
    </citation>
    <scope>NUCLEOTIDE SEQUENCE [LARGE SCALE GENOMIC DNA]</scope>
    <source>
        <strain evidence="3 4">HNM0663</strain>
    </source>
</reference>
<accession>A0ABT6HUP0</accession>
<feature type="transmembrane region" description="Helical" evidence="1">
    <location>
        <begin position="222"/>
        <end position="242"/>
    </location>
</feature>
<comment type="caution">
    <text evidence="3">The sequence shown here is derived from an EMBL/GenBank/DDBJ whole genome shotgun (WGS) entry which is preliminary data.</text>
</comment>
<feature type="transmembrane region" description="Helical" evidence="1">
    <location>
        <begin position="145"/>
        <end position="165"/>
    </location>
</feature>
<dbReference type="Proteomes" id="UP001223144">
    <property type="component" value="Unassembled WGS sequence"/>
</dbReference>
<evidence type="ECO:0000256" key="1">
    <source>
        <dbReference type="SAM" id="Phobius"/>
    </source>
</evidence>
<feature type="transmembrane region" description="Helical" evidence="1">
    <location>
        <begin position="44"/>
        <end position="64"/>
    </location>
</feature>
<proteinExistence type="predicted"/>
<dbReference type="EMBL" id="JARWBG010000028">
    <property type="protein sequence ID" value="MDH2391549.1"/>
    <property type="molecule type" value="Genomic_DNA"/>
</dbReference>
<dbReference type="InterPro" id="IPR055648">
    <property type="entry name" value="DUF7224"/>
</dbReference>
<feature type="transmembrane region" description="Helical" evidence="1">
    <location>
        <begin position="119"/>
        <end position="138"/>
    </location>
</feature>
<feature type="transmembrane region" description="Helical" evidence="1">
    <location>
        <begin position="84"/>
        <end position="107"/>
    </location>
</feature>
<keyword evidence="4" id="KW-1185">Reference proteome</keyword>
<sequence>MLLRTAIRSSAATILLPFLMGFVFVALGDDLSAWVTFHYWPSATGSSTFALPFVAAACAAAAAWEGARLHRGRVFDQAPARSQLAITAPVLAPVAVMGLLGMLAALLMSATAADVGLGIPQFGIVLVVVGVLAANTLVGYIVGRVLPGVLAAPLALIGSFFVNAYPSSWSIYWLRHLVGGGLDSCCSVDTTVDSRALLSAGVFTTAVCLAVVILIQRRGSATALVAAVVVSVGGFGAGAYIARDLSAEPLQARSPEVLICEGTQPRICLWPEVADRAMVQRETRETVKRLERAGLQAPQTLTMAARPETGAVKLGIPTDPRAGDIPGGVASGLLPEPPACALEGEPYPAGEAGAPVAAWLYATAGAPADSVAGRFGQQEAALAQKVMKQPRDVQLDWYQRNMSAMRHCGKQPQLNIAGSAT</sequence>
<evidence type="ECO:0000259" key="2">
    <source>
        <dbReference type="Pfam" id="PF23866"/>
    </source>
</evidence>
<gene>
    <name evidence="3" type="ORF">QCN29_22765</name>
</gene>
<feature type="domain" description="DUF7224" evidence="2">
    <location>
        <begin position="267"/>
        <end position="408"/>
    </location>
</feature>
<protein>
    <recommendedName>
        <fullName evidence="2">DUF7224 domain-containing protein</fullName>
    </recommendedName>
</protein>
<keyword evidence="1" id="KW-0472">Membrane</keyword>
<dbReference type="Pfam" id="PF23866">
    <property type="entry name" value="DUF7224"/>
    <property type="match status" value="1"/>
</dbReference>
<evidence type="ECO:0000313" key="4">
    <source>
        <dbReference type="Proteomes" id="UP001223144"/>
    </source>
</evidence>
<evidence type="ECO:0000313" key="3">
    <source>
        <dbReference type="EMBL" id="MDH2391549.1"/>
    </source>
</evidence>
<feature type="transmembrane region" description="Helical" evidence="1">
    <location>
        <begin position="196"/>
        <end position="215"/>
    </location>
</feature>
<name>A0ABT6HUP0_9ACTN</name>
<dbReference type="RefSeq" id="WP_279930430.1">
    <property type="nucleotide sequence ID" value="NZ_JARWBG010000028.1"/>
</dbReference>
<keyword evidence="1" id="KW-0812">Transmembrane</keyword>